<dbReference type="Proteomes" id="UP000015106">
    <property type="component" value="Chromosome 3"/>
</dbReference>
<evidence type="ECO:0000256" key="2">
    <source>
        <dbReference type="ARBA" id="ARBA00004496"/>
    </source>
</evidence>
<dbReference type="SMART" id="SM00913">
    <property type="entry name" value="IBN_N"/>
    <property type="match status" value="1"/>
</dbReference>
<keyword evidence="5" id="KW-0963">Cytoplasm</keyword>
<evidence type="ECO:0000256" key="7">
    <source>
        <dbReference type="ARBA" id="ARBA00023242"/>
    </source>
</evidence>
<reference evidence="10" key="1">
    <citation type="journal article" date="2013" name="Nature">
        <title>Draft genome of the wheat A-genome progenitor Triticum urartu.</title>
        <authorList>
            <person name="Ling H.Q."/>
            <person name="Zhao S."/>
            <person name="Liu D."/>
            <person name="Wang J."/>
            <person name="Sun H."/>
            <person name="Zhang C."/>
            <person name="Fan H."/>
            <person name="Li D."/>
            <person name="Dong L."/>
            <person name="Tao Y."/>
            <person name="Gao C."/>
            <person name="Wu H."/>
            <person name="Li Y."/>
            <person name="Cui Y."/>
            <person name="Guo X."/>
            <person name="Zheng S."/>
            <person name="Wang B."/>
            <person name="Yu K."/>
            <person name="Liang Q."/>
            <person name="Yang W."/>
            <person name="Lou X."/>
            <person name="Chen J."/>
            <person name="Feng M."/>
            <person name="Jian J."/>
            <person name="Zhang X."/>
            <person name="Luo G."/>
            <person name="Jiang Y."/>
            <person name="Liu J."/>
            <person name="Wang Z."/>
            <person name="Sha Y."/>
            <person name="Zhang B."/>
            <person name="Wu H."/>
            <person name="Tang D."/>
            <person name="Shen Q."/>
            <person name="Xue P."/>
            <person name="Zou S."/>
            <person name="Wang X."/>
            <person name="Liu X."/>
            <person name="Wang F."/>
            <person name="Yang Y."/>
            <person name="An X."/>
            <person name="Dong Z."/>
            <person name="Zhang K."/>
            <person name="Zhang X."/>
            <person name="Luo M.C."/>
            <person name="Dvorak J."/>
            <person name="Tong Y."/>
            <person name="Wang J."/>
            <person name="Yang H."/>
            <person name="Li Z."/>
            <person name="Wang D."/>
            <person name="Zhang A."/>
            <person name="Wang J."/>
        </authorList>
    </citation>
    <scope>NUCLEOTIDE SEQUENCE</scope>
    <source>
        <strain evidence="10">cv. G1812</strain>
    </source>
</reference>
<name>A0A8R7PQK8_TRIUA</name>
<comment type="similarity">
    <text evidence="3">Belongs to the exportin family.</text>
</comment>
<dbReference type="GO" id="GO:0005737">
    <property type="term" value="C:cytoplasm"/>
    <property type="evidence" value="ECO:0007669"/>
    <property type="project" value="UniProtKB-SubCell"/>
</dbReference>
<dbReference type="GO" id="GO:0031267">
    <property type="term" value="F:small GTPase binding"/>
    <property type="evidence" value="ECO:0007669"/>
    <property type="project" value="InterPro"/>
</dbReference>
<sequence>MSSMESLAQLEVLCEKLYNSRDSAERAHAESTLKCFSENSDYISQCQYILDNASTPYALMLASTSLVKQVSDRSLSLQLRLDIRNYVMNYLAARGPKLQNFVTISLIQLACRITKFGWFDDDRFREIFKEATDFLALASQDHYLIGLKILNFLVMEMNQANSAMPLTLHRKIATSFKDQFLLQIFQISLTSLHQLKSEVPDELRRVPISLALRCLSFDFVGSPVDESSEEFGTVQLPASWRPLLQDPSTVQIFFDYYKVNDTSVSKEALECLVRLASVRRSLFVEDPARSQFLSHLMSGTREILQTGQGLADHGNYHEFCRLLGRFKVNYQLSELLNVEFYGEWLGLVAEFTTKSLLSWQWASNSVYYLLSLWSRLVTSVPYLKGDTPSLLDETVPKITEGFITSRINSVQVPSSVRGQLLFYFSLRRNCLPFLLLCHFCSSQASFADNSPDPDNPLENAESLQDQLESLPYLCRFKVLLHHKFFFLI</sequence>
<proteinExistence type="inferred from homology"/>
<reference evidence="9" key="2">
    <citation type="submission" date="2018-03" db="EMBL/GenBank/DDBJ databases">
        <title>The Triticum urartu genome reveals the dynamic nature of wheat genome evolution.</title>
        <authorList>
            <person name="Ling H."/>
            <person name="Ma B."/>
            <person name="Shi X."/>
            <person name="Liu H."/>
            <person name="Dong L."/>
            <person name="Sun H."/>
            <person name="Cao Y."/>
            <person name="Gao Q."/>
            <person name="Zheng S."/>
            <person name="Li Y."/>
            <person name="Yu Y."/>
            <person name="Du H."/>
            <person name="Qi M."/>
            <person name="Li Y."/>
            <person name="Yu H."/>
            <person name="Cui Y."/>
            <person name="Wang N."/>
            <person name="Chen C."/>
            <person name="Wu H."/>
            <person name="Zhao Y."/>
            <person name="Zhang J."/>
            <person name="Li Y."/>
            <person name="Zhou W."/>
            <person name="Zhang B."/>
            <person name="Hu W."/>
            <person name="Eijk M."/>
            <person name="Tang J."/>
            <person name="Witsenboer H."/>
            <person name="Zhao S."/>
            <person name="Li Z."/>
            <person name="Zhang A."/>
            <person name="Wang D."/>
            <person name="Liang C."/>
        </authorList>
    </citation>
    <scope>NUCLEOTIDE SEQUENCE [LARGE SCALE GENOMIC DNA]</scope>
    <source>
        <strain evidence="9">cv. G1812</strain>
    </source>
</reference>
<dbReference type="InterPro" id="IPR044189">
    <property type="entry name" value="XPO4/7-like"/>
</dbReference>
<protein>
    <recommendedName>
        <fullName evidence="8">Importin N-terminal domain-containing protein</fullName>
    </recommendedName>
</protein>
<evidence type="ECO:0000313" key="9">
    <source>
        <dbReference type="EnsemblPlants" id="TuG1812G0300002136.01.T05"/>
    </source>
</evidence>
<organism evidence="9 10">
    <name type="scientific">Triticum urartu</name>
    <name type="common">Red wild einkorn</name>
    <name type="synonym">Crithodium urartu</name>
    <dbReference type="NCBI Taxonomy" id="4572"/>
    <lineage>
        <taxon>Eukaryota</taxon>
        <taxon>Viridiplantae</taxon>
        <taxon>Streptophyta</taxon>
        <taxon>Embryophyta</taxon>
        <taxon>Tracheophyta</taxon>
        <taxon>Spermatophyta</taxon>
        <taxon>Magnoliopsida</taxon>
        <taxon>Liliopsida</taxon>
        <taxon>Poales</taxon>
        <taxon>Poaceae</taxon>
        <taxon>BOP clade</taxon>
        <taxon>Pooideae</taxon>
        <taxon>Triticodae</taxon>
        <taxon>Triticeae</taxon>
        <taxon>Triticinae</taxon>
        <taxon>Triticum</taxon>
    </lineage>
</organism>
<gene>
    <name evidence="9" type="primary">LOC125543687</name>
</gene>
<dbReference type="InterPro" id="IPR016024">
    <property type="entry name" value="ARM-type_fold"/>
</dbReference>
<feature type="domain" description="Importin N-terminal" evidence="8">
    <location>
        <begin position="29"/>
        <end position="93"/>
    </location>
</feature>
<accession>A0A8R7PQK8</accession>
<keyword evidence="7" id="KW-0539">Nucleus</keyword>
<evidence type="ECO:0000256" key="1">
    <source>
        <dbReference type="ARBA" id="ARBA00004123"/>
    </source>
</evidence>
<dbReference type="GO" id="GO:0005643">
    <property type="term" value="C:nuclear pore"/>
    <property type="evidence" value="ECO:0007669"/>
    <property type="project" value="TreeGrafter"/>
</dbReference>
<evidence type="ECO:0000259" key="8">
    <source>
        <dbReference type="SMART" id="SM00913"/>
    </source>
</evidence>
<evidence type="ECO:0000256" key="5">
    <source>
        <dbReference type="ARBA" id="ARBA00022490"/>
    </source>
</evidence>
<dbReference type="PANTHER" id="PTHR12596">
    <property type="entry name" value="EXPORTIN 4,7-RELATED"/>
    <property type="match status" value="1"/>
</dbReference>
<dbReference type="AlphaFoldDB" id="A0A8R7PQK8"/>
<dbReference type="Pfam" id="PF03810">
    <property type="entry name" value="IBN_N"/>
    <property type="match status" value="1"/>
</dbReference>
<dbReference type="GO" id="GO:0005049">
    <property type="term" value="F:nuclear export signal receptor activity"/>
    <property type="evidence" value="ECO:0007669"/>
    <property type="project" value="InterPro"/>
</dbReference>
<keyword evidence="6" id="KW-0653">Protein transport</keyword>
<dbReference type="InterPro" id="IPR011989">
    <property type="entry name" value="ARM-like"/>
</dbReference>
<evidence type="ECO:0000256" key="3">
    <source>
        <dbReference type="ARBA" id="ARBA00009466"/>
    </source>
</evidence>
<reference evidence="9" key="3">
    <citation type="submission" date="2022-06" db="UniProtKB">
        <authorList>
            <consortium name="EnsemblPlants"/>
        </authorList>
    </citation>
    <scope>IDENTIFICATION</scope>
</reference>
<dbReference type="InterPro" id="IPR001494">
    <property type="entry name" value="Importin-beta_N"/>
</dbReference>
<keyword evidence="10" id="KW-1185">Reference proteome</keyword>
<dbReference type="Gramene" id="TuG1812G0300002136.01.T05">
    <property type="protein sequence ID" value="TuG1812G0300002136.01.T05"/>
    <property type="gene ID" value="TuG1812G0300002136.01"/>
</dbReference>
<evidence type="ECO:0000313" key="10">
    <source>
        <dbReference type="Proteomes" id="UP000015106"/>
    </source>
</evidence>
<dbReference type="Gene3D" id="1.25.10.10">
    <property type="entry name" value="Leucine-rich Repeat Variant"/>
    <property type="match status" value="1"/>
</dbReference>
<dbReference type="EnsemblPlants" id="TuG1812G0300002136.01.T05">
    <property type="protein sequence ID" value="TuG1812G0300002136.01.T05"/>
    <property type="gene ID" value="TuG1812G0300002136.01"/>
</dbReference>
<keyword evidence="4" id="KW-0813">Transport</keyword>
<dbReference type="PANTHER" id="PTHR12596:SF2">
    <property type="entry name" value="EXPORTIN-7 ISOFORM X1"/>
    <property type="match status" value="1"/>
</dbReference>
<evidence type="ECO:0000256" key="6">
    <source>
        <dbReference type="ARBA" id="ARBA00022927"/>
    </source>
</evidence>
<dbReference type="SUPFAM" id="SSF48371">
    <property type="entry name" value="ARM repeat"/>
    <property type="match status" value="1"/>
</dbReference>
<dbReference type="GO" id="GO:0006611">
    <property type="term" value="P:protein export from nucleus"/>
    <property type="evidence" value="ECO:0007669"/>
    <property type="project" value="TreeGrafter"/>
</dbReference>
<comment type="subcellular location">
    <subcellularLocation>
        <location evidence="2">Cytoplasm</location>
    </subcellularLocation>
    <subcellularLocation>
        <location evidence="1">Nucleus</location>
    </subcellularLocation>
</comment>
<evidence type="ECO:0000256" key="4">
    <source>
        <dbReference type="ARBA" id="ARBA00022448"/>
    </source>
</evidence>